<dbReference type="InterPro" id="IPR010957">
    <property type="entry name" value="G/b/e-P-prot_chorismate_mutase"/>
</dbReference>
<evidence type="ECO:0000256" key="4">
    <source>
        <dbReference type="ARBA" id="ARBA00004741"/>
    </source>
</evidence>
<evidence type="ECO:0000256" key="16">
    <source>
        <dbReference type="ARBA" id="ARBA00031175"/>
    </source>
</evidence>
<dbReference type="Proteomes" id="UP000322214">
    <property type="component" value="Chromosome"/>
</dbReference>
<evidence type="ECO:0000256" key="18">
    <source>
        <dbReference type="ARBA" id="ARBA00047848"/>
    </source>
</evidence>
<keyword evidence="9" id="KW-0963">Cytoplasm</keyword>
<dbReference type="Pfam" id="PF01817">
    <property type="entry name" value="CM_2"/>
    <property type="match status" value="1"/>
</dbReference>
<dbReference type="CDD" id="cd04905">
    <property type="entry name" value="ACT_CM-PDT"/>
    <property type="match status" value="1"/>
</dbReference>
<accession>A0A5B9P164</accession>
<dbReference type="FunFam" id="3.30.70.260:FF:000012">
    <property type="entry name" value="Prephenate dehydratase"/>
    <property type="match status" value="1"/>
</dbReference>
<comment type="pathway">
    <text evidence="4">Amino-acid biosynthesis; L-phenylalanine biosynthesis; phenylpyruvate from prephenate: step 1/1.</text>
</comment>
<evidence type="ECO:0000313" key="23">
    <source>
        <dbReference type="EMBL" id="QEG20237.1"/>
    </source>
</evidence>
<evidence type="ECO:0000256" key="10">
    <source>
        <dbReference type="ARBA" id="ARBA00022605"/>
    </source>
</evidence>
<keyword evidence="15" id="KW-0511">Multifunctional enzyme</keyword>
<dbReference type="PROSITE" id="PS51168">
    <property type="entry name" value="CHORISMATE_MUT_2"/>
    <property type="match status" value="1"/>
</dbReference>
<feature type="domain" description="Prephenate dehydratase" evidence="21">
    <location>
        <begin position="95"/>
        <end position="277"/>
    </location>
</feature>
<dbReference type="PIRSF" id="PIRSF001500">
    <property type="entry name" value="Chor_mut_pdt_Ppr"/>
    <property type="match status" value="1"/>
</dbReference>
<evidence type="ECO:0000256" key="19">
    <source>
        <dbReference type="PIRSR" id="PIRSR001500-2"/>
    </source>
</evidence>
<feature type="domain" description="Chorismate mutase" evidence="20">
    <location>
        <begin position="4"/>
        <end position="95"/>
    </location>
</feature>
<evidence type="ECO:0000259" key="22">
    <source>
        <dbReference type="PROSITE" id="PS51671"/>
    </source>
</evidence>
<keyword evidence="13" id="KW-0413">Isomerase</keyword>
<sequence length="372" mass="41463">MTDETNEDPLAELRKNIDDVDRQLVDLINQRARHVIEVGKIKQGSSIPIYAPHREAAVMKKVAQLNKGGVFPQEAIEAIYREMMSGSFKLEQPLRIGYLGPIGTFSHLAATKKFGACCEYEDLRAIEGVFEEVARGHVNYGLVPIENSIGGGINETLDSFMTYHDRLNIYGEVRLGIHFCLLSTGKPEDVKKIYSRPEAFAQCRNWLATQYPNAERIPAESTAAAARQAVDEYLIDPESGAAAIGSSLAGEIYGLHPLFQAIEDRQSNVTRFLILSREETEISKKDKTSIMFTTDHHPGSLVDVLSVFKRNQINLSHIEKRPSREENWDYTFFIEIEGHRKDVAIATVVGEARAHCSNLTVLGSFPAGETVL</sequence>
<dbReference type="EC" id="4.2.1.51" evidence="7"/>
<protein>
    <recommendedName>
        <fullName evidence="8">Bifunctional chorismate mutase/prephenate dehydratase</fullName>
        <ecNumber evidence="7">4.2.1.51</ecNumber>
        <ecNumber evidence="6">5.4.99.5</ecNumber>
    </recommendedName>
    <alternativeName>
        <fullName evidence="17">Chorismate mutase-prephenate dehydratase</fullName>
    </alternativeName>
    <alternativeName>
        <fullName evidence="16">p-protein</fullName>
    </alternativeName>
</protein>
<dbReference type="OrthoDB" id="9802281at2"/>
<comment type="catalytic activity">
    <reaction evidence="1">
        <text>chorismate = prephenate</text>
        <dbReference type="Rhea" id="RHEA:13897"/>
        <dbReference type="ChEBI" id="CHEBI:29748"/>
        <dbReference type="ChEBI" id="CHEBI:29934"/>
        <dbReference type="EC" id="5.4.99.5"/>
    </reaction>
</comment>
<dbReference type="InterPro" id="IPR001086">
    <property type="entry name" value="Preph_deHydtase"/>
</dbReference>
<dbReference type="Gene3D" id="1.20.59.10">
    <property type="entry name" value="Chorismate mutase"/>
    <property type="match status" value="1"/>
</dbReference>
<gene>
    <name evidence="23" type="primary">pheA</name>
    <name evidence="23" type="ORF">MFFC18_00840</name>
</gene>
<evidence type="ECO:0000256" key="11">
    <source>
        <dbReference type="ARBA" id="ARBA00023141"/>
    </source>
</evidence>
<evidence type="ECO:0000256" key="6">
    <source>
        <dbReference type="ARBA" id="ARBA00012404"/>
    </source>
</evidence>
<feature type="site" description="Essential for prephenate dehydratase activity" evidence="19">
    <location>
        <position position="270"/>
    </location>
</feature>
<dbReference type="STRING" id="980251.GCA_001642875_03677"/>
<reference evidence="23 24" key="1">
    <citation type="submission" date="2019-08" db="EMBL/GenBank/DDBJ databases">
        <title>Deep-cultivation of Planctomycetes and their phenomic and genomic characterization uncovers novel biology.</title>
        <authorList>
            <person name="Wiegand S."/>
            <person name="Jogler M."/>
            <person name="Boedeker C."/>
            <person name="Pinto D."/>
            <person name="Vollmers J."/>
            <person name="Rivas-Marin E."/>
            <person name="Kohn T."/>
            <person name="Peeters S.H."/>
            <person name="Heuer A."/>
            <person name="Rast P."/>
            <person name="Oberbeckmann S."/>
            <person name="Bunk B."/>
            <person name="Jeske O."/>
            <person name="Meyerdierks A."/>
            <person name="Storesund J.E."/>
            <person name="Kallscheuer N."/>
            <person name="Luecker S."/>
            <person name="Lage O.M."/>
            <person name="Pohl T."/>
            <person name="Merkel B.J."/>
            <person name="Hornburger P."/>
            <person name="Mueller R.-W."/>
            <person name="Bruemmer F."/>
            <person name="Labrenz M."/>
            <person name="Spormann A.M."/>
            <person name="Op den Camp H."/>
            <person name="Overmann J."/>
            <person name="Amann R."/>
            <person name="Jetten M.S.M."/>
            <person name="Mascher T."/>
            <person name="Medema M.H."/>
            <person name="Devos D.P."/>
            <person name="Kaster A.-K."/>
            <person name="Ovreas L."/>
            <person name="Rohde M."/>
            <person name="Galperin M.Y."/>
            <person name="Jogler C."/>
        </authorList>
    </citation>
    <scope>NUCLEOTIDE SEQUENCE [LARGE SCALE GENOMIC DNA]</scope>
    <source>
        <strain evidence="23 24">FC18</strain>
    </source>
</reference>
<dbReference type="Pfam" id="PF01842">
    <property type="entry name" value="ACT"/>
    <property type="match status" value="1"/>
</dbReference>
<dbReference type="GO" id="GO:0004106">
    <property type="term" value="F:chorismate mutase activity"/>
    <property type="evidence" value="ECO:0007669"/>
    <property type="project" value="UniProtKB-EC"/>
</dbReference>
<dbReference type="UniPathway" id="UPA00121">
    <property type="reaction ID" value="UER00345"/>
</dbReference>
<comment type="function">
    <text evidence="2">Catalyzes the Claisen rearrangement of chorismate to prephenate and the decarboxylation/dehydration of prephenate to phenylpyruvate.</text>
</comment>
<dbReference type="SUPFAM" id="SSF53850">
    <property type="entry name" value="Periplasmic binding protein-like II"/>
    <property type="match status" value="1"/>
</dbReference>
<dbReference type="GO" id="GO:0046417">
    <property type="term" value="P:chorismate metabolic process"/>
    <property type="evidence" value="ECO:0007669"/>
    <property type="project" value="InterPro"/>
</dbReference>
<evidence type="ECO:0000256" key="1">
    <source>
        <dbReference type="ARBA" id="ARBA00000824"/>
    </source>
</evidence>
<dbReference type="AlphaFoldDB" id="A0A5B9P164"/>
<dbReference type="InterPro" id="IPR002912">
    <property type="entry name" value="ACT_dom"/>
</dbReference>
<dbReference type="UniPathway" id="UPA00120">
    <property type="reaction ID" value="UER00203"/>
</dbReference>
<evidence type="ECO:0000256" key="8">
    <source>
        <dbReference type="ARBA" id="ARBA00014401"/>
    </source>
</evidence>
<dbReference type="InterPro" id="IPR008242">
    <property type="entry name" value="Chor_mutase/pphenate_deHydtase"/>
</dbReference>
<evidence type="ECO:0000256" key="15">
    <source>
        <dbReference type="ARBA" id="ARBA00023268"/>
    </source>
</evidence>
<dbReference type="Gene3D" id="3.30.70.260">
    <property type="match status" value="1"/>
</dbReference>
<name>A0A5B9P164_9BACT</name>
<dbReference type="InterPro" id="IPR045865">
    <property type="entry name" value="ACT-like_dom_sf"/>
</dbReference>
<dbReference type="PROSITE" id="PS00857">
    <property type="entry name" value="PREPHENATE_DEHYDR_1"/>
    <property type="match status" value="1"/>
</dbReference>
<comment type="pathway">
    <text evidence="5">Metabolic intermediate biosynthesis; prephenate biosynthesis; prephenate from chorismate: step 1/1.</text>
</comment>
<keyword evidence="12" id="KW-0584">Phenylalanine biosynthesis</keyword>
<dbReference type="PANTHER" id="PTHR21022:SF19">
    <property type="entry name" value="PREPHENATE DEHYDRATASE-RELATED"/>
    <property type="match status" value="1"/>
</dbReference>
<feature type="domain" description="ACT" evidence="22">
    <location>
        <begin position="289"/>
        <end position="366"/>
    </location>
</feature>
<dbReference type="InterPro" id="IPR018528">
    <property type="entry name" value="Preph_deHydtase_CS"/>
</dbReference>
<dbReference type="KEGG" id="mff:MFFC18_00840"/>
<proteinExistence type="predicted"/>
<dbReference type="InterPro" id="IPR036263">
    <property type="entry name" value="Chorismate_II_sf"/>
</dbReference>
<dbReference type="GO" id="GO:0004664">
    <property type="term" value="F:prephenate dehydratase activity"/>
    <property type="evidence" value="ECO:0007669"/>
    <property type="project" value="UniProtKB-EC"/>
</dbReference>
<dbReference type="Pfam" id="PF00800">
    <property type="entry name" value="PDT"/>
    <property type="match status" value="1"/>
</dbReference>
<evidence type="ECO:0000313" key="24">
    <source>
        <dbReference type="Proteomes" id="UP000322214"/>
    </source>
</evidence>
<dbReference type="SMART" id="SM00830">
    <property type="entry name" value="CM_2"/>
    <property type="match status" value="1"/>
</dbReference>
<comment type="subcellular location">
    <subcellularLocation>
        <location evidence="3">Cytoplasm</location>
    </subcellularLocation>
</comment>
<dbReference type="EMBL" id="CP042912">
    <property type="protein sequence ID" value="QEG20237.1"/>
    <property type="molecule type" value="Genomic_DNA"/>
</dbReference>
<organism evidence="23 24">
    <name type="scientific">Mariniblastus fucicola</name>
    <dbReference type="NCBI Taxonomy" id="980251"/>
    <lineage>
        <taxon>Bacteria</taxon>
        <taxon>Pseudomonadati</taxon>
        <taxon>Planctomycetota</taxon>
        <taxon>Planctomycetia</taxon>
        <taxon>Pirellulales</taxon>
        <taxon>Pirellulaceae</taxon>
        <taxon>Mariniblastus</taxon>
    </lineage>
</organism>
<evidence type="ECO:0000259" key="21">
    <source>
        <dbReference type="PROSITE" id="PS51171"/>
    </source>
</evidence>
<evidence type="ECO:0000256" key="2">
    <source>
        <dbReference type="ARBA" id="ARBA00002364"/>
    </source>
</evidence>
<dbReference type="GO" id="GO:0009094">
    <property type="term" value="P:L-phenylalanine biosynthetic process"/>
    <property type="evidence" value="ECO:0007669"/>
    <property type="project" value="UniProtKB-UniPathway"/>
</dbReference>
<dbReference type="SUPFAM" id="SSF55021">
    <property type="entry name" value="ACT-like"/>
    <property type="match status" value="1"/>
</dbReference>
<comment type="catalytic activity">
    <reaction evidence="18">
        <text>prephenate + H(+) = 3-phenylpyruvate + CO2 + H2O</text>
        <dbReference type="Rhea" id="RHEA:21648"/>
        <dbReference type="ChEBI" id="CHEBI:15377"/>
        <dbReference type="ChEBI" id="CHEBI:15378"/>
        <dbReference type="ChEBI" id="CHEBI:16526"/>
        <dbReference type="ChEBI" id="CHEBI:18005"/>
        <dbReference type="ChEBI" id="CHEBI:29934"/>
        <dbReference type="EC" id="4.2.1.51"/>
    </reaction>
</comment>
<dbReference type="InterPro" id="IPR036979">
    <property type="entry name" value="CM_dom_sf"/>
</dbReference>
<dbReference type="PROSITE" id="PS51671">
    <property type="entry name" value="ACT"/>
    <property type="match status" value="1"/>
</dbReference>
<dbReference type="NCBIfam" id="TIGR01807">
    <property type="entry name" value="CM_P2"/>
    <property type="match status" value="1"/>
</dbReference>
<keyword evidence="10" id="KW-0028">Amino-acid biosynthesis</keyword>
<dbReference type="PROSITE" id="PS51171">
    <property type="entry name" value="PREPHENATE_DEHYDR_3"/>
    <property type="match status" value="1"/>
</dbReference>
<dbReference type="EC" id="5.4.99.5" evidence="6"/>
<evidence type="ECO:0000256" key="17">
    <source>
        <dbReference type="ARBA" id="ARBA00031520"/>
    </source>
</evidence>
<keyword evidence="24" id="KW-1185">Reference proteome</keyword>
<evidence type="ECO:0000256" key="3">
    <source>
        <dbReference type="ARBA" id="ARBA00004496"/>
    </source>
</evidence>
<dbReference type="GO" id="GO:0005737">
    <property type="term" value="C:cytoplasm"/>
    <property type="evidence" value="ECO:0007669"/>
    <property type="project" value="UniProtKB-SubCell"/>
</dbReference>
<evidence type="ECO:0000256" key="5">
    <source>
        <dbReference type="ARBA" id="ARBA00004817"/>
    </source>
</evidence>
<evidence type="ECO:0000256" key="9">
    <source>
        <dbReference type="ARBA" id="ARBA00022490"/>
    </source>
</evidence>
<dbReference type="SUPFAM" id="SSF48600">
    <property type="entry name" value="Chorismate mutase II"/>
    <property type="match status" value="1"/>
</dbReference>
<dbReference type="InterPro" id="IPR002701">
    <property type="entry name" value="CM_II_prokaryot"/>
</dbReference>
<dbReference type="Gene3D" id="3.40.190.10">
    <property type="entry name" value="Periplasmic binding protein-like II"/>
    <property type="match status" value="2"/>
</dbReference>
<dbReference type="RefSeq" id="WP_075085700.1">
    <property type="nucleotide sequence ID" value="NZ_CP042912.1"/>
</dbReference>
<dbReference type="NCBIfam" id="NF008865">
    <property type="entry name" value="PRK11898.1"/>
    <property type="match status" value="1"/>
</dbReference>
<evidence type="ECO:0000256" key="13">
    <source>
        <dbReference type="ARBA" id="ARBA00023235"/>
    </source>
</evidence>
<keyword evidence="14" id="KW-0456">Lyase</keyword>
<evidence type="ECO:0000256" key="14">
    <source>
        <dbReference type="ARBA" id="ARBA00023239"/>
    </source>
</evidence>
<evidence type="ECO:0000256" key="7">
    <source>
        <dbReference type="ARBA" id="ARBA00013147"/>
    </source>
</evidence>
<dbReference type="PANTHER" id="PTHR21022">
    <property type="entry name" value="PREPHENATE DEHYDRATASE P PROTEIN"/>
    <property type="match status" value="1"/>
</dbReference>
<dbReference type="CDD" id="cd13630">
    <property type="entry name" value="PBP2_PDT_1"/>
    <property type="match status" value="1"/>
</dbReference>
<evidence type="ECO:0000256" key="12">
    <source>
        <dbReference type="ARBA" id="ARBA00023222"/>
    </source>
</evidence>
<keyword evidence="11" id="KW-0057">Aromatic amino acid biosynthesis</keyword>
<evidence type="ECO:0000259" key="20">
    <source>
        <dbReference type="PROSITE" id="PS51168"/>
    </source>
</evidence>